<keyword evidence="4" id="KW-1185">Reference proteome</keyword>
<dbReference type="SUPFAM" id="SSF53335">
    <property type="entry name" value="S-adenosyl-L-methionine-dependent methyltransferases"/>
    <property type="match status" value="1"/>
</dbReference>
<accession>A0A1C5K9Q0</accession>
<keyword evidence="3" id="KW-0489">Methyltransferase</keyword>
<dbReference type="PANTHER" id="PTHR44068:SF11">
    <property type="entry name" value="GERANYL DIPHOSPHATE 2-C-METHYLTRANSFERASE"/>
    <property type="match status" value="1"/>
</dbReference>
<dbReference type="PANTHER" id="PTHR44068">
    <property type="entry name" value="ZGC:194242"/>
    <property type="match status" value="1"/>
</dbReference>
<dbReference type="GO" id="GO:0008757">
    <property type="term" value="F:S-adenosylmethionine-dependent methyltransferase activity"/>
    <property type="evidence" value="ECO:0007669"/>
    <property type="project" value="InterPro"/>
</dbReference>
<feature type="domain" description="Methyltransferase type 11" evidence="2">
    <location>
        <begin position="98"/>
        <end position="193"/>
    </location>
</feature>
<reference evidence="4" key="1">
    <citation type="submission" date="2016-06" db="EMBL/GenBank/DDBJ databases">
        <authorList>
            <person name="Varghese N."/>
            <person name="Submissions Spin"/>
        </authorList>
    </citation>
    <scope>NUCLEOTIDE SEQUENCE [LARGE SCALE GENOMIC DNA]</scope>
    <source>
        <strain evidence="4">DSM 45647</strain>
    </source>
</reference>
<organism evidence="3 4">
    <name type="scientific">Micromonospora humi</name>
    <dbReference type="NCBI Taxonomy" id="745366"/>
    <lineage>
        <taxon>Bacteria</taxon>
        <taxon>Bacillati</taxon>
        <taxon>Actinomycetota</taxon>
        <taxon>Actinomycetes</taxon>
        <taxon>Micromonosporales</taxon>
        <taxon>Micromonosporaceae</taxon>
        <taxon>Micromonospora</taxon>
    </lineage>
</organism>
<keyword evidence="1 3" id="KW-0808">Transferase</keyword>
<sequence>MSIDLGTKDEVVRNHYEQDLNDHWEEKQSDPINLLLGAMDGLYHHHYAVGDFNRKLLQAPPDERERLILREMHRMENEQVELILDALDGLPPDARVMDAGSGRGGTSFMVHERYGCQVDGVNFCTHHIEFAERLAEQRKCADKVNFHYANMAKTPFESGSFDAIVSNETTMYVDLNEAFAEFSRLLRPGGRYVLVTWCQNDAVADKSDDVAAIDEHYVCHIHKRSAYLKALSDNGLVPSRVLDLTAEAIPYWELRENSALKTGVEVPFLAGYRTNSLNYVVIAAERVVEPTDH</sequence>
<protein>
    <submittedName>
        <fullName evidence="3">Geranyl diphosphate 2-C-methyltransferase</fullName>
    </submittedName>
</protein>
<dbReference type="RefSeq" id="WP_091072690.1">
    <property type="nucleotide sequence ID" value="NZ_FMDM01000030.1"/>
</dbReference>
<dbReference type="Proteomes" id="UP000199360">
    <property type="component" value="Unassembled WGS sequence"/>
</dbReference>
<dbReference type="Gene3D" id="3.40.50.150">
    <property type="entry name" value="Vaccinia Virus protein VP39"/>
    <property type="match status" value="1"/>
</dbReference>
<dbReference type="CDD" id="cd02440">
    <property type="entry name" value="AdoMet_MTases"/>
    <property type="match status" value="1"/>
</dbReference>
<dbReference type="Pfam" id="PF08241">
    <property type="entry name" value="Methyltransf_11"/>
    <property type="match status" value="1"/>
</dbReference>
<dbReference type="EMBL" id="FMDM01000030">
    <property type="protein sequence ID" value="SCG79545.1"/>
    <property type="molecule type" value="Genomic_DNA"/>
</dbReference>
<evidence type="ECO:0000313" key="4">
    <source>
        <dbReference type="Proteomes" id="UP000199360"/>
    </source>
</evidence>
<evidence type="ECO:0000313" key="3">
    <source>
        <dbReference type="EMBL" id="SCG79545.1"/>
    </source>
</evidence>
<evidence type="ECO:0000259" key="2">
    <source>
        <dbReference type="Pfam" id="PF08241"/>
    </source>
</evidence>
<dbReference type="SMR" id="A0A1C5K9Q0"/>
<dbReference type="STRING" id="745366.GA0070213_13012"/>
<dbReference type="OrthoDB" id="3279989at2"/>
<dbReference type="AlphaFoldDB" id="A0A1C5K9Q0"/>
<evidence type="ECO:0000256" key="1">
    <source>
        <dbReference type="ARBA" id="ARBA00022679"/>
    </source>
</evidence>
<gene>
    <name evidence="3" type="ORF">GA0070213_13012</name>
</gene>
<dbReference type="InterPro" id="IPR029063">
    <property type="entry name" value="SAM-dependent_MTases_sf"/>
</dbReference>
<dbReference type="InterPro" id="IPR013216">
    <property type="entry name" value="Methyltransf_11"/>
</dbReference>
<proteinExistence type="predicted"/>
<name>A0A1C5K9Q0_9ACTN</name>
<dbReference type="InterPro" id="IPR050447">
    <property type="entry name" value="Erg6_SMT_methyltransf"/>
</dbReference>
<dbReference type="GO" id="GO:0032259">
    <property type="term" value="P:methylation"/>
    <property type="evidence" value="ECO:0007669"/>
    <property type="project" value="UniProtKB-KW"/>
</dbReference>